<comment type="caution">
    <text evidence="2">The sequence shown here is derived from an EMBL/GenBank/DDBJ whole genome shotgun (WGS) entry which is preliminary data.</text>
</comment>
<feature type="signal peptide" evidence="1">
    <location>
        <begin position="1"/>
        <end position="21"/>
    </location>
</feature>
<protein>
    <submittedName>
        <fullName evidence="2">Uncharacterized protein</fullName>
    </submittedName>
</protein>
<dbReference type="AlphaFoldDB" id="A0A8K0RUB3"/>
<feature type="chain" id="PRO_5035446828" evidence="1">
    <location>
        <begin position="22"/>
        <end position="153"/>
    </location>
</feature>
<gene>
    <name evidence="2" type="ORF">BKA59DRAFT_515815</name>
</gene>
<sequence>MRLSTALFTSAFTAFTSTAVAEESFQQWWHRTAEAVAVFPNVTGWEVAVDELMTSDTKITFNAKELDLEGLKKYWSTIPPIIESNYEYLVLTMDDAVALPAKEGRGGNAYMTGTEVGLRKGAEKTVTARQALYAVFGDDRKAIEWHEVVNELK</sequence>
<evidence type="ECO:0000313" key="3">
    <source>
        <dbReference type="Proteomes" id="UP000813427"/>
    </source>
</evidence>
<accession>A0A8K0RUB3</accession>
<keyword evidence="3" id="KW-1185">Reference proteome</keyword>
<evidence type="ECO:0000313" key="2">
    <source>
        <dbReference type="EMBL" id="KAH7239544.1"/>
    </source>
</evidence>
<keyword evidence="1" id="KW-0732">Signal</keyword>
<dbReference type="EMBL" id="JAGPXF010000006">
    <property type="protein sequence ID" value="KAH7239544.1"/>
    <property type="molecule type" value="Genomic_DNA"/>
</dbReference>
<dbReference type="OrthoDB" id="5133827at2759"/>
<reference evidence="2" key="1">
    <citation type="journal article" date="2021" name="Nat. Commun.">
        <title>Genetic determinants of endophytism in the Arabidopsis root mycobiome.</title>
        <authorList>
            <person name="Mesny F."/>
            <person name="Miyauchi S."/>
            <person name="Thiergart T."/>
            <person name="Pickel B."/>
            <person name="Atanasova L."/>
            <person name="Karlsson M."/>
            <person name="Huettel B."/>
            <person name="Barry K.W."/>
            <person name="Haridas S."/>
            <person name="Chen C."/>
            <person name="Bauer D."/>
            <person name="Andreopoulos W."/>
            <person name="Pangilinan J."/>
            <person name="LaButti K."/>
            <person name="Riley R."/>
            <person name="Lipzen A."/>
            <person name="Clum A."/>
            <person name="Drula E."/>
            <person name="Henrissat B."/>
            <person name="Kohler A."/>
            <person name="Grigoriev I.V."/>
            <person name="Martin F.M."/>
            <person name="Hacquard S."/>
        </authorList>
    </citation>
    <scope>NUCLEOTIDE SEQUENCE</scope>
    <source>
        <strain evidence="2">MPI-SDFR-AT-0068</strain>
    </source>
</reference>
<evidence type="ECO:0000256" key="1">
    <source>
        <dbReference type="SAM" id="SignalP"/>
    </source>
</evidence>
<proteinExistence type="predicted"/>
<organism evidence="2 3">
    <name type="scientific">Fusarium tricinctum</name>
    <dbReference type="NCBI Taxonomy" id="61284"/>
    <lineage>
        <taxon>Eukaryota</taxon>
        <taxon>Fungi</taxon>
        <taxon>Dikarya</taxon>
        <taxon>Ascomycota</taxon>
        <taxon>Pezizomycotina</taxon>
        <taxon>Sordariomycetes</taxon>
        <taxon>Hypocreomycetidae</taxon>
        <taxon>Hypocreales</taxon>
        <taxon>Nectriaceae</taxon>
        <taxon>Fusarium</taxon>
        <taxon>Fusarium tricinctum species complex</taxon>
    </lineage>
</organism>
<dbReference type="Proteomes" id="UP000813427">
    <property type="component" value="Unassembled WGS sequence"/>
</dbReference>
<name>A0A8K0RUB3_9HYPO</name>